<evidence type="ECO:0000313" key="4">
    <source>
        <dbReference type="EMBL" id="CAA9275285.1"/>
    </source>
</evidence>
<dbReference type="InterPro" id="IPR011041">
    <property type="entry name" value="Quinoprot_gluc/sorb_DH_b-prop"/>
</dbReference>
<organism evidence="4">
    <name type="scientific">uncultured Adhaeribacter sp</name>
    <dbReference type="NCBI Taxonomy" id="448109"/>
    <lineage>
        <taxon>Bacteria</taxon>
        <taxon>Pseudomonadati</taxon>
        <taxon>Bacteroidota</taxon>
        <taxon>Cytophagia</taxon>
        <taxon>Cytophagales</taxon>
        <taxon>Hymenobacteraceae</taxon>
        <taxon>Adhaeribacter</taxon>
        <taxon>environmental samples</taxon>
    </lineage>
</organism>
<feature type="domain" description="SbsA Ig-like" evidence="3">
    <location>
        <begin position="68"/>
        <end position="183"/>
    </location>
</feature>
<accession>A0A6J4JFC2</accession>
<keyword evidence="2" id="KW-1133">Transmembrane helix</keyword>
<dbReference type="Pfam" id="PF13205">
    <property type="entry name" value="Big_5"/>
    <property type="match status" value="1"/>
</dbReference>
<keyword evidence="2" id="KW-0472">Membrane</keyword>
<name>A0A6J4JFC2_9BACT</name>
<dbReference type="InterPro" id="IPR011042">
    <property type="entry name" value="6-blade_b-propeller_TolB-like"/>
</dbReference>
<keyword evidence="2" id="KW-0812">Transmembrane</keyword>
<dbReference type="InterPro" id="IPR032812">
    <property type="entry name" value="SbsA_Ig"/>
</dbReference>
<dbReference type="Gene3D" id="2.120.10.30">
    <property type="entry name" value="TolB, C-terminal domain"/>
    <property type="match status" value="1"/>
</dbReference>
<proteinExistence type="predicted"/>
<dbReference type="SUPFAM" id="SSF50952">
    <property type="entry name" value="Soluble quinoprotein glucose dehydrogenase"/>
    <property type="match status" value="1"/>
</dbReference>
<evidence type="ECO:0000256" key="1">
    <source>
        <dbReference type="ARBA" id="ARBA00022729"/>
    </source>
</evidence>
<feature type="non-terminal residue" evidence="4">
    <location>
        <position position="684"/>
    </location>
</feature>
<evidence type="ECO:0000256" key="2">
    <source>
        <dbReference type="SAM" id="Phobius"/>
    </source>
</evidence>
<evidence type="ECO:0000259" key="3">
    <source>
        <dbReference type="Pfam" id="PF13205"/>
    </source>
</evidence>
<reference evidence="4" key="1">
    <citation type="submission" date="2020-02" db="EMBL/GenBank/DDBJ databases">
        <authorList>
            <person name="Meier V. D."/>
        </authorList>
    </citation>
    <scope>NUCLEOTIDE SEQUENCE</scope>
    <source>
        <strain evidence="4">AVDCRST_MAG95</strain>
    </source>
</reference>
<dbReference type="GO" id="GO:0016787">
    <property type="term" value="F:hydrolase activity"/>
    <property type="evidence" value="ECO:0007669"/>
    <property type="project" value="UniProtKB-KW"/>
</dbReference>
<gene>
    <name evidence="4" type="ORF">AVDCRST_MAG95-2985</name>
</gene>
<dbReference type="AlphaFoldDB" id="A0A6J4JFC2"/>
<dbReference type="PANTHER" id="PTHR19328">
    <property type="entry name" value="HEDGEHOG-INTERACTING PROTEIN"/>
    <property type="match status" value="1"/>
</dbReference>
<keyword evidence="4" id="KW-0378">Hydrolase</keyword>
<dbReference type="EMBL" id="CADCTJ010000943">
    <property type="protein sequence ID" value="CAA9275285.1"/>
    <property type="molecule type" value="Genomic_DNA"/>
</dbReference>
<sequence>MQVVNKEIEINKEVNHPAAPGHQDQASYFIEKNSVLTLKSIKRRKALTIILSGAALVIIVCLVVFINSRPYVIDSSPKDGAENVSVNTVSIAANNLYVPETDGFSGGVDNRTISNQTVKLLKIVGNNSTDMMGTVQGTGGGDAISFSPNYALEPNTIYKFVITSGVKSHDGSAFVPYTATFTTGEARPQAAEPMHVTFTKVPVTGTQDKKYASLTFGPDGKVYALRLDGVIERFNVDRSDGSLTNQQEIKTLTNKFNIQTAIGLVFDPASTADNLVAYVTHCSFGLGGIPVFDGNISQLSGPNLEEQQFIITKLPRSTKDHLVNSMAFGPDSALYFSQGSNSSMGAYDSFWQRDETLLSGAILRLDFKKLRKVILPLNVQTTQNQQLINQAPSVAMRMPDGTYNPYGSESPLTIYASGIRNAYDLIWHSNGQLYVPANGSAAGGNTPVSVAGTRRPDGTFYHGPFVPATSGGSMKTHGVLIKNLFTFLVPSRLLVPSRQSVVQNDWLFRINPVKPVGYYGHPNPMRGEYVANRGYPDNPKYEPTIRPDANYRGAAFNFGLNKSPNGVIEYQSNTFNGALKGKLLVCRFSGGGDIMVLEPGSLIKDNGTATFNDKKYDIVSANPGASTNGLVGMSGFANPLDIVEDTLTGNLYLIEFNRYDNPKKKSQIILLRAKKDIDPAKLVL</sequence>
<protein>
    <submittedName>
        <fullName evidence="4">Glycosyl hydrolase family 98, putative carbohydrate binding module</fullName>
    </submittedName>
</protein>
<dbReference type="PANTHER" id="PTHR19328:SF75">
    <property type="entry name" value="ALDOSE SUGAR DEHYDROGENASE YLII"/>
    <property type="match status" value="1"/>
</dbReference>
<feature type="transmembrane region" description="Helical" evidence="2">
    <location>
        <begin position="46"/>
        <end position="66"/>
    </location>
</feature>
<keyword evidence="1" id="KW-0732">Signal</keyword>